<dbReference type="GO" id="GO:0050853">
    <property type="term" value="P:B cell receptor signaling pathway"/>
    <property type="evidence" value="ECO:0007669"/>
    <property type="project" value="TreeGrafter"/>
</dbReference>
<reference evidence="3" key="3">
    <citation type="submission" date="2025-09" db="UniProtKB">
        <authorList>
            <consortium name="Ensembl"/>
        </authorList>
    </citation>
    <scope>IDENTIFICATION</scope>
</reference>
<sequence length="194" mass="21262">MIKTSVVLVVLTPPSIRAMEGSEFTIKCTFNTSNNSTRWFVEWNKIRNNVTEKVSNGTDQIISADKEKRSLSLTVKKASVTDCGTYVCRVGSKDVIYPGTGTQVTIEGKYQHFLLCSTNPSGSSGHWAGSRELGQVVLGELEQHKVRMSLFGEGGFECIEVCIPVCLLGAYSTVSECLAVDHRFLGYLGWLLGL</sequence>
<proteinExistence type="predicted"/>
<keyword evidence="4" id="KW-1185">Reference proteome</keyword>
<evidence type="ECO:0000259" key="2">
    <source>
        <dbReference type="PROSITE" id="PS50835"/>
    </source>
</evidence>
<dbReference type="GO" id="GO:0019815">
    <property type="term" value="C:B cell receptor complex"/>
    <property type="evidence" value="ECO:0007669"/>
    <property type="project" value="TreeGrafter"/>
</dbReference>
<dbReference type="Proteomes" id="UP000291020">
    <property type="component" value="Unassembled WGS sequence"/>
</dbReference>
<organism evidence="3 4">
    <name type="scientific">Gopherus agassizii</name>
    <name type="common">Agassiz's desert tortoise</name>
    <dbReference type="NCBI Taxonomy" id="38772"/>
    <lineage>
        <taxon>Eukaryota</taxon>
        <taxon>Metazoa</taxon>
        <taxon>Chordata</taxon>
        <taxon>Craniata</taxon>
        <taxon>Vertebrata</taxon>
        <taxon>Euteleostomi</taxon>
        <taxon>Archelosauria</taxon>
        <taxon>Testudinata</taxon>
        <taxon>Testudines</taxon>
        <taxon>Cryptodira</taxon>
        <taxon>Durocryptodira</taxon>
        <taxon>Testudinoidea</taxon>
        <taxon>Testudinidae</taxon>
        <taxon>Gopherus</taxon>
    </lineage>
</organism>
<reference evidence="4" key="1">
    <citation type="journal article" date="2017" name="PLoS ONE">
        <title>The Agassiz's desert tortoise genome provides a resource for the conservation of a threatened species.</title>
        <authorList>
            <person name="Tollis M."/>
            <person name="DeNardo D.F."/>
            <person name="Cornelius J.A."/>
            <person name="Dolby G.A."/>
            <person name="Edwards T."/>
            <person name="Henen B.T."/>
            <person name="Karl A.E."/>
            <person name="Murphy R.W."/>
            <person name="Kusumi K."/>
        </authorList>
    </citation>
    <scope>NUCLEOTIDE SEQUENCE [LARGE SCALE GENOMIC DNA]</scope>
</reference>
<feature type="domain" description="Ig-like" evidence="2">
    <location>
        <begin position="4"/>
        <end position="107"/>
    </location>
</feature>
<dbReference type="InterPro" id="IPR036179">
    <property type="entry name" value="Ig-like_dom_sf"/>
</dbReference>
<dbReference type="InterPro" id="IPR013106">
    <property type="entry name" value="Ig_V-set"/>
</dbReference>
<dbReference type="SUPFAM" id="SSF48726">
    <property type="entry name" value="Immunoglobulin"/>
    <property type="match status" value="1"/>
</dbReference>
<dbReference type="GO" id="GO:0030183">
    <property type="term" value="P:B cell differentiation"/>
    <property type="evidence" value="ECO:0007669"/>
    <property type="project" value="TreeGrafter"/>
</dbReference>
<dbReference type="InterPro" id="IPR003599">
    <property type="entry name" value="Ig_sub"/>
</dbReference>
<dbReference type="AlphaFoldDB" id="A0A452H3Z2"/>
<dbReference type="InterPro" id="IPR013783">
    <property type="entry name" value="Ig-like_fold"/>
</dbReference>
<dbReference type="SMART" id="SM00409">
    <property type="entry name" value="IG"/>
    <property type="match status" value="1"/>
</dbReference>
<dbReference type="InterPro" id="IPR007110">
    <property type="entry name" value="Ig-like_dom"/>
</dbReference>
<dbReference type="PANTHER" id="PTHR14334">
    <property type="entry name" value="B-CELL ANTIGEN RECEPTOR COMPLEX-ASSOCIATED PROTEIN"/>
    <property type="match status" value="1"/>
</dbReference>
<dbReference type="Pfam" id="PF07686">
    <property type="entry name" value="V-set"/>
    <property type="match status" value="1"/>
</dbReference>
<dbReference type="GO" id="GO:0009897">
    <property type="term" value="C:external side of plasma membrane"/>
    <property type="evidence" value="ECO:0007669"/>
    <property type="project" value="TreeGrafter"/>
</dbReference>
<evidence type="ECO:0000313" key="3">
    <source>
        <dbReference type="Ensembl" id="ENSGAGP00000009308.1"/>
    </source>
</evidence>
<evidence type="ECO:0000313" key="4">
    <source>
        <dbReference type="Proteomes" id="UP000291020"/>
    </source>
</evidence>
<accession>A0A452H3Z2</accession>
<evidence type="ECO:0000256" key="1">
    <source>
        <dbReference type="ARBA" id="ARBA00023319"/>
    </source>
</evidence>
<reference evidence="3" key="2">
    <citation type="submission" date="2025-08" db="UniProtKB">
        <authorList>
            <consortium name="Ensembl"/>
        </authorList>
    </citation>
    <scope>IDENTIFICATION</scope>
</reference>
<dbReference type="Ensembl" id="ENSGAGT00000010694.1">
    <property type="protein sequence ID" value="ENSGAGP00000009308.1"/>
    <property type="gene ID" value="ENSGAGG00000007364.1"/>
</dbReference>
<dbReference type="Gene3D" id="2.60.40.10">
    <property type="entry name" value="Immunoglobulins"/>
    <property type="match status" value="1"/>
</dbReference>
<dbReference type="PROSITE" id="PS50835">
    <property type="entry name" value="IG_LIKE"/>
    <property type="match status" value="1"/>
</dbReference>
<protein>
    <recommendedName>
        <fullName evidence="2">Ig-like domain-containing protein</fullName>
    </recommendedName>
</protein>
<keyword evidence="1" id="KW-0393">Immunoglobulin domain</keyword>
<name>A0A452H3Z2_9SAUR</name>